<protein>
    <submittedName>
        <fullName evidence="1">Uncharacterized protein</fullName>
    </submittedName>
</protein>
<name>A0A2P2MJP6_RHIMU</name>
<proteinExistence type="predicted"/>
<accession>A0A2P2MJP6</accession>
<sequence length="40" mass="4531">MRNKTKNVIVLLKANNDSKFIQLLNYSFNGAANAKFFSPL</sequence>
<dbReference type="AlphaFoldDB" id="A0A2P2MJP6"/>
<reference evidence="1" key="1">
    <citation type="submission" date="2018-02" db="EMBL/GenBank/DDBJ databases">
        <title>Rhizophora mucronata_Transcriptome.</title>
        <authorList>
            <person name="Meera S.P."/>
            <person name="Sreeshan A."/>
            <person name="Augustine A."/>
        </authorList>
    </citation>
    <scope>NUCLEOTIDE SEQUENCE</scope>
    <source>
        <tissue evidence="1">Leaf</tissue>
    </source>
</reference>
<evidence type="ECO:0000313" key="1">
    <source>
        <dbReference type="EMBL" id="MBX30460.1"/>
    </source>
</evidence>
<organism evidence="1">
    <name type="scientific">Rhizophora mucronata</name>
    <name type="common">Asiatic mangrove</name>
    <dbReference type="NCBI Taxonomy" id="61149"/>
    <lineage>
        <taxon>Eukaryota</taxon>
        <taxon>Viridiplantae</taxon>
        <taxon>Streptophyta</taxon>
        <taxon>Embryophyta</taxon>
        <taxon>Tracheophyta</taxon>
        <taxon>Spermatophyta</taxon>
        <taxon>Magnoliopsida</taxon>
        <taxon>eudicotyledons</taxon>
        <taxon>Gunneridae</taxon>
        <taxon>Pentapetalae</taxon>
        <taxon>rosids</taxon>
        <taxon>fabids</taxon>
        <taxon>Malpighiales</taxon>
        <taxon>Rhizophoraceae</taxon>
        <taxon>Rhizophora</taxon>
    </lineage>
</organism>
<dbReference type="EMBL" id="GGEC01049976">
    <property type="protein sequence ID" value="MBX30460.1"/>
    <property type="molecule type" value="Transcribed_RNA"/>
</dbReference>